<proteinExistence type="predicted"/>
<name>A0A542BH81_SERFO</name>
<dbReference type="EMBL" id="VISQ01000001">
    <property type="protein sequence ID" value="TVZ69559.1"/>
    <property type="molecule type" value="Genomic_DNA"/>
</dbReference>
<evidence type="ECO:0000256" key="2">
    <source>
        <dbReference type="ARBA" id="ARBA00022679"/>
    </source>
</evidence>
<dbReference type="GO" id="GO:0009244">
    <property type="term" value="P:lipopolysaccharide core region biosynthetic process"/>
    <property type="evidence" value="ECO:0007669"/>
    <property type="project" value="TreeGrafter"/>
</dbReference>
<comment type="caution">
    <text evidence="3">The sequence shown here is derived from an EMBL/GenBank/DDBJ whole genome shotgun (WGS) entry which is preliminary data.</text>
</comment>
<keyword evidence="1" id="KW-0328">Glycosyltransferase</keyword>
<protein>
    <submittedName>
        <fullName evidence="3">ADP-heptose:LPS heptosyltransferase</fullName>
    </submittedName>
</protein>
<evidence type="ECO:0000256" key="1">
    <source>
        <dbReference type="ARBA" id="ARBA00022676"/>
    </source>
</evidence>
<dbReference type="AlphaFoldDB" id="A0A542BH81"/>
<sequence>MGQQARDFADGLGMKNILIIRRDNIGDLVCTTPLIEGVKIAYPDANLYLLINKVSQDVVKHNPYLTKVFVYKKAKHKAKNETTLGVYFARLMIFLQLRKIKFDAVILANPVPCKYSLRLAKMAGAKNIIGADLGNGEIHHPFNAGDFHGKHQVEQTYSYLSAITDQSIPIPPVRVFLTAQEQQQAAQRLHGLLPPVSRVFAVHISSRSPKRRWPIERYAEIINRLVAEPDTGVLIFWSPQGTLTPDDVGDQKRAEQLLASCQNERVALYPTASVRELLAGFDICDRVLCSDGGQMHLAAALNKDMVVFFGDTDKESWHPWSGRYQILQTASGDSVDVPIDDVWKKIQELN</sequence>
<dbReference type="GO" id="GO:0008713">
    <property type="term" value="F:ADP-heptose-lipopolysaccharide heptosyltransferase activity"/>
    <property type="evidence" value="ECO:0007669"/>
    <property type="project" value="TreeGrafter"/>
</dbReference>
<gene>
    <name evidence="3" type="ORF">FHU10_2078</name>
</gene>
<dbReference type="InterPro" id="IPR002201">
    <property type="entry name" value="Glyco_trans_9"/>
</dbReference>
<dbReference type="PANTHER" id="PTHR30160:SF1">
    <property type="entry name" value="LIPOPOLYSACCHARIDE 1,2-N-ACETYLGLUCOSAMINETRANSFERASE-RELATED"/>
    <property type="match status" value="1"/>
</dbReference>
<evidence type="ECO:0000313" key="3">
    <source>
        <dbReference type="EMBL" id="TVZ69559.1"/>
    </source>
</evidence>
<reference evidence="3" key="2">
    <citation type="submission" date="2019-08" db="EMBL/GenBank/DDBJ databases">
        <title>Investigation of anaerobic lignin degradation for improved lignocellulosic biofuels.</title>
        <authorList>
            <person name="Deangelis K.PhD."/>
        </authorList>
    </citation>
    <scope>NUCLEOTIDE SEQUENCE [LARGE SCALE GENOMIC DNA]</scope>
    <source>
        <strain evidence="3">128R</strain>
    </source>
</reference>
<reference evidence="3" key="1">
    <citation type="submission" date="2019-06" db="EMBL/GenBank/DDBJ databases">
        <authorList>
            <person name="Deangelis K."/>
            <person name="Huntemann M."/>
            <person name="Clum A."/>
            <person name="Pillay M."/>
            <person name="Palaniappan K."/>
            <person name="Varghese N."/>
            <person name="Mikhailova N."/>
            <person name="Stamatis D."/>
            <person name="Reddy T."/>
            <person name="Daum C."/>
            <person name="Shapiro N."/>
            <person name="Ivanova N."/>
            <person name="Kyrpides N."/>
            <person name="Woyke T."/>
        </authorList>
    </citation>
    <scope>NUCLEOTIDE SEQUENCE [LARGE SCALE GENOMIC DNA]</scope>
    <source>
        <strain evidence="3">128R</strain>
    </source>
</reference>
<dbReference type="CDD" id="cd03789">
    <property type="entry name" value="GT9_LPS_heptosyltransferase"/>
    <property type="match status" value="1"/>
</dbReference>
<dbReference type="Gene3D" id="3.40.50.2000">
    <property type="entry name" value="Glycogen Phosphorylase B"/>
    <property type="match status" value="2"/>
</dbReference>
<dbReference type="PANTHER" id="PTHR30160">
    <property type="entry name" value="TETRAACYLDISACCHARIDE 4'-KINASE-RELATED"/>
    <property type="match status" value="1"/>
</dbReference>
<keyword evidence="2 3" id="KW-0808">Transferase</keyword>
<accession>A0A542BH81</accession>
<dbReference type="Pfam" id="PF01075">
    <property type="entry name" value="Glyco_transf_9"/>
    <property type="match status" value="1"/>
</dbReference>
<dbReference type="GO" id="GO:0005829">
    <property type="term" value="C:cytosol"/>
    <property type="evidence" value="ECO:0007669"/>
    <property type="project" value="TreeGrafter"/>
</dbReference>
<dbReference type="InterPro" id="IPR051199">
    <property type="entry name" value="LPS_LOS_Heptosyltrfase"/>
</dbReference>
<dbReference type="SUPFAM" id="SSF53756">
    <property type="entry name" value="UDP-Glycosyltransferase/glycogen phosphorylase"/>
    <property type="match status" value="1"/>
</dbReference>
<organism evidence="3">
    <name type="scientific">Serratia fonticola</name>
    <dbReference type="NCBI Taxonomy" id="47917"/>
    <lineage>
        <taxon>Bacteria</taxon>
        <taxon>Pseudomonadati</taxon>
        <taxon>Pseudomonadota</taxon>
        <taxon>Gammaproteobacteria</taxon>
        <taxon>Enterobacterales</taxon>
        <taxon>Yersiniaceae</taxon>
        <taxon>Serratia</taxon>
    </lineage>
</organism>